<feature type="domain" description="Secretion system C-terminal sorting" evidence="1">
    <location>
        <begin position="65"/>
        <end position="136"/>
    </location>
</feature>
<dbReference type="InterPro" id="IPR026444">
    <property type="entry name" value="Secre_tail"/>
</dbReference>
<protein>
    <recommendedName>
        <fullName evidence="1">Secretion system C-terminal sorting domain-containing protein</fullName>
    </recommendedName>
</protein>
<dbReference type="AlphaFoldDB" id="X1EIB6"/>
<evidence type="ECO:0000259" key="1">
    <source>
        <dbReference type="Pfam" id="PF18962"/>
    </source>
</evidence>
<sequence>MGDKYSVAVITTIAVGNGPCAFTWNYAQNRTYVANRYSSSILVIRDVTGIEEDQKQSVSRLILQIYPNPAKTFFISHSPAAVQSVKIYDVLGKLIKVENWAEFNDKGDISLKSISSGVYFLKINTKEAEFIKKLIVTK</sequence>
<dbReference type="Pfam" id="PF18962">
    <property type="entry name" value="Por_Secre_tail"/>
    <property type="match status" value="1"/>
</dbReference>
<organism evidence="2">
    <name type="scientific">marine sediment metagenome</name>
    <dbReference type="NCBI Taxonomy" id="412755"/>
    <lineage>
        <taxon>unclassified sequences</taxon>
        <taxon>metagenomes</taxon>
        <taxon>ecological metagenomes</taxon>
    </lineage>
</organism>
<name>X1EIB6_9ZZZZ</name>
<dbReference type="NCBIfam" id="TIGR04183">
    <property type="entry name" value="Por_Secre_tail"/>
    <property type="match status" value="1"/>
</dbReference>
<proteinExistence type="predicted"/>
<dbReference type="EMBL" id="BARU01014350">
    <property type="protein sequence ID" value="GAH32357.1"/>
    <property type="molecule type" value="Genomic_DNA"/>
</dbReference>
<reference evidence="2" key="1">
    <citation type="journal article" date="2014" name="Front. Microbiol.">
        <title>High frequency of phylogenetically diverse reductive dehalogenase-homologous genes in deep subseafloor sedimentary metagenomes.</title>
        <authorList>
            <person name="Kawai M."/>
            <person name="Futagami T."/>
            <person name="Toyoda A."/>
            <person name="Takaki Y."/>
            <person name="Nishi S."/>
            <person name="Hori S."/>
            <person name="Arai W."/>
            <person name="Tsubouchi T."/>
            <person name="Morono Y."/>
            <person name="Uchiyama I."/>
            <person name="Ito T."/>
            <person name="Fujiyama A."/>
            <person name="Inagaki F."/>
            <person name="Takami H."/>
        </authorList>
    </citation>
    <scope>NUCLEOTIDE SEQUENCE</scope>
    <source>
        <strain evidence="2">Expedition CK06-06</strain>
    </source>
</reference>
<evidence type="ECO:0000313" key="2">
    <source>
        <dbReference type="EMBL" id="GAH32357.1"/>
    </source>
</evidence>
<comment type="caution">
    <text evidence="2">The sequence shown here is derived from an EMBL/GenBank/DDBJ whole genome shotgun (WGS) entry which is preliminary data.</text>
</comment>
<gene>
    <name evidence="2" type="ORF">S03H2_25379</name>
</gene>
<accession>X1EIB6</accession>